<protein>
    <submittedName>
        <fullName evidence="2">Uncharacterized protein</fullName>
    </submittedName>
</protein>
<accession>A0AAD4ETL7</accession>
<feature type="region of interest" description="Disordered" evidence="1">
    <location>
        <begin position="602"/>
        <end position="628"/>
    </location>
</feature>
<evidence type="ECO:0000313" key="3">
    <source>
        <dbReference type="Proteomes" id="UP001197093"/>
    </source>
</evidence>
<feature type="compositionally biased region" description="Acidic residues" evidence="1">
    <location>
        <begin position="610"/>
        <end position="628"/>
    </location>
</feature>
<feature type="compositionally biased region" description="Polar residues" evidence="1">
    <location>
        <begin position="468"/>
        <end position="484"/>
    </location>
</feature>
<dbReference type="InterPro" id="IPR027796">
    <property type="entry name" value="OTT_1508_deam-like"/>
</dbReference>
<comment type="caution">
    <text evidence="2">The sequence shown here is derived from an EMBL/GenBank/DDBJ whole genome shotgun (WGS) entry which is preliminary data.</text>
</comment>
<gene>
    <name evidence="2" type="ORF">NEMBOFW57_006784</name>
</gene>
<dbReference type="EMBL" id="JAHCVI010000003">
    <property type="protein sequence ID" value="KAG7287277.1"/>
    <property type="molecule type" value="Genomic_DNA"/>
</dbReference>
<feature type="region of interest" description="Disordered" evidence="1">
    <location>
        <begin position="449"/>
        <end position="493"/>
    </location>
</feature>
<evidence type="ECO:0000313" key="2">
    <source>
        <dbReference type="EMBL" id="KAG7287277.1"/>
    </source>
</evidence>
<organism evidence="2 3">
    <name type="scientific">Staphylotrichum longicolle</name>
    <dbReference type="NCBI Taxonomy" id="669026"/>
    <lineage>
        <taxon>Eukaryota</taxon>
        <taxon>Fungi</taxon>
        <taxon>Dikarya</taxon>
        <taxon>Ascomycota</taxon>
        <taxon>Pezizomycotina</taxon>
        <taxon>Sordariomycetes</taxon>
        <taxon>Sordariomycetidae</taxon>
        <taxon>Sordariales</taxon>
        <taxon>Chaetomiaceae</taxon>
        <taxon>Staphylotrichum</taxon>
    </lineage>
</organism>
<reference evidence="2" key="1">
    <citation type="submission" date="2023-02" db="EMBL/GenBank/DDBJ databases">
        <authorList>
            <person name="Palmer J.M."/>
        </authorList>
    </citation>
    <scope>NUCLEOTIDE SEQUENCE</scope>
    <source>
        <strain evidence="2">FW57</strain>
    </source>
</reference>
<feature type="compositionally biased region" description="Basic and acidic residues" evidence="1">
    <location>
        <begin position="449"/>
        <end position="458"/>
    </location>
</feature>
<feature type="compositionally biased region" description="Basic and acidic residues" evidence="1">
    <location>
        <begin position="563"/>
        <end position="573"/>
    </location>
</feature>
<dbReference type="Proteomes" id="UP001197093">
    <property type="component" value="Unassembled WGS sequence"/>
</dbReference>
<sequence>MTEHIPVPPSLRKRFYEPVILLDALREVYRIDHGLSEPDLESGGGRSPQQIYFCFLNKLSQICDSHPHQTLGKTVSAIVVLDSGTIEYRLASNLRDARELNTTTEYLSSILHVLEGVTDDEVDDKTLMAPIFSGILQSVLAFNRPRVEGYLEALLTNDRLSFCINSSDAQGTRESQSAAASLRRLQPHVEAARNAPLTNDDEFARRVEALLQLINTDYAPCLEEYMKTKTRSSGTDSPWSDARHALGRLLSYYIAIKVLILARKLWPQLFVDFTVTSIPSSVPLEDPPAVRRNAKGIIERMGRNRAVLDAYQHHAKSLQEHGLDERIRCRVKPSRFRPIVHAEVNLLASVLASRAQAAADGEDPLRFFNEASFGRYIGSSKPTCLLCRFYFAAHPAGVQCRETHGNLYISWRAPDILDAGGAAAAQQEEAQRQRLEILERMVTDVRRETGRAIQERSYTRKRHDSRDTPSNPLWSTAAGSTAVRNSEAGDELASRRGRVDLELAARLGQVNLDGASSARGRSDDLVSRRGPVSLDLASMRGWAEELRETTPESPTEDAQVEGEESHGKVAGDEKEVEVEQLENKQAADVKVVDGKVVDGKVVCEAKPDPGEDEQELDEEDEDGGGAKL</sequence>
<dbReference type="Pfam" id="PF14441">
    <property type="entry name" value="OTT_1508_deam"/>
    <property type="match status" value="1"/>
</dbReference>
<dbReference type="AlphaFoldDB" id="A0AAD4ETL7"/>
<dbReference type="PANTHER" id="PTHR42037">
    <property type="match status" value="1"/>
</dbReference>
<proteinExistence type="predicted"/>
<dbReference type="PANTHER" id="PTHR42037:SF1">
    <property type="match status" value="1"/>
</dbReference>
<name>A0AAD4ETL7_9PEZI</name>
<evidence type="ECO:0000256" key="1">
    <source>
        <dbReference type="SAM" id="MobiDB-lite"/>
    </source>
</evidence>
<feature type="region of interest" description="Disordered" evidence="1">
    <location>
        <begin position="544"/>
        <end position="582"/>
    </location>
</feature>
<keyword evidence="3" id="KW-1185">Reference proteome</keyword>